<dbReference type="AlphaFoldDB" id="A0A512HYM1"/>
<protein>
    <submittedName>
        <fullName evidence="12">NADPH-dependent 2,4-dienoyl-CoA reductase</fullName>
    </submittedName>
</protein>
<dbReference type="Gene3D" id="3.40.50.720">
    <property type="entry name" value="NAD(P)-binding Rossmann-like Domain"/>
    <property type="match status" value="1"/>
</dbReference>
<dbReference type="CDD" id="cd02930">
    <property type="entry name" value="DCR_FMN"/>
    <property type="match status" value="1"/>
</dbReference>
<dbReference type="GO" id="GO:0016491">
    <property type="term" value="F:oxidoreductase activity"/>
    <property type="evidence" value="ECO:0007669"/>
    <property type="project" value="UniProtKB-KW"/>
</dbReference>
<dbReference type="InterPro" id="IPR013785">
    <property type="entry name" value="Aldolase_TIM"/>
</dbReference>
<dbReference type="GO" id="GO:0051536">
    <property type="term" value="F:iron-sulfur cluster binding"/>
    <property type="evidence" value="ECO:0007669"/>
    <property type="project" value="UniProtKB-KW"/>
</dbReference>
<evidence type="ECO:0000259" key="10">
    <source>
        <dbReference type="Pfam" id="PF00724"/>
    </source>
</evidence>
<comment type="similarity">
    <text evidence="3">In the N-terminal section; belongs to the NADH:flavin oxidoreductase/NADH oxidase family.</text>
</comment>
<keyword evidence="4" id="KW-0285">Flavoprotein</keyword>
<name>A0A512HYM1_9ACTN</name>
<dbReference type="Proteomes" id="UP000321769">
    <property type="component" value="Unassembled WGS sequence"/>
</dbReference>
<dbReference type="PANTHER" id="PTHR42917">
    <property type="entry name" value="2,4-DIENOYL-COA REDUCTASE"/>
    <property type="match status" value="1"/>
</dbReference>
<dbReference type="InterPro" id="IPR001155">
    <property type="entry name" value="OxRdtase_FMN_N"/>
</dbReference>
<proteinExistence type="inferred from homology"/>
<keyword evidence="5" id="KW-0288">FMN</keyword>
<dbReference type="SUPFAM" id="SSF51395">
    <property type="entry name" value="FMN-linked oxidoreductases"/>
    <property type="match status" value="1"/>
</dbReference>
<evidence type="ECO:0000256" key="4">
    <source>
        <dbReference type="ARBA" id="ARBA00022630"/>
    </source>
</evidence>
<evidence type="ECO:0000256" key="8">
    <source>
        <dbReference type="ARBA" id="ARBA00023004"/>
    </source>
</evidence>
<dbReference type="PRINTS" id="PR00368">
    <property type="entry name" value="FADPNR"/>
</dbReference>
<keyword evidence="8" id="KW-0408">Iron</keyword>
<evidence type="ECO:0000256" key="1">
    <source>
        <dbReference type="ARBA" id="ARBA00001917"/>
    </source>
</evidence>
<dbReference type="OrthoDB" id="3169239at2"/>
<dbReference type="InterPro" id="IPR051793">
    <property type="entry name" value="NADH:flavin_oxidoreductase"/>
</dbReference>
<keyword evidence="9" id="KW-0411">Iron-sulfur</keyword>
<dbReference type="Gene3D" id="3.20.20.70">
    <property type="entry name" value="Aldolase class I"/>
    <property type="match status" value="1"/>
</dbReference>
<reference evidence="12 13" key="1">
    <citation type="submission" date="2019-07" db="EMBL/GenBank/DDBJ databases">
        <title>Whole genome shotgun sequence of Aeromicrobium flavum NBRC 107625.</title>
        <authorList>
            <person name="Hosoyama A."/>
            <person name="Uohara A."/>
            <person name="Ohji S."/>
            <person name="Ichikawa N."/>
        </authorList>
    </citation>
    <scope>NUCLEOTIDE SEQUENCE [LARGE SCALE GENOMIC DNA]</scope>
    <source>
        <strain evidence="12 13">NBRC 107625</strain>
    </source>
</reference>
<dbReference type="InterPro" id="IPR023753">
    <property type="entry name" value="FAD/NAD-binding_dom"/>
</dbReference>
<feature type="domain" description="FAD/NAD(P)-binding" evidence="11">
    <location>
        <begin position="377"/>
        <end position="653"/>
    </location>
</feature>
<evidence type="ECO:0000259" key="11">
    <source>
        <dbReference type="Pfam" id="PF07992"/>
    </source>
</evidence>
<feature type="domain" description="NADH:flavin oxidoreductase/NADH oxidase N-terminal" evidence="10">
    <location>
        <begin position="7"/>
        <end position="332"/>
    </location>
</feature>
<evidence type="ECO:0000256" key="5">
    <source>
        <dbReference type="ARBA" id="ARBA00022643"/>
    </source>
</evidence>
<evidence type="ECO:0000313" key="13">
    <source>
        <dbReference type="Proteomes" id="UP000321769"/>
    </source>
</evidence>
<evidence type="ECO:0000256" key="3">
    <source>
        <dbReference type="ARBA" id="ARBA00011048"/>
    </source>
</evidence>
<keyword evidence="13" id="KW-1185">Reference proteome</keyword>
<dbReference type="SUPFAM" id="SSF51905">
    <property type="entry name" value="FAD/NAD(P)-binding domain"/>
    <property type="match status" value="1"/>
</dbReference>
<dbReference type="EMBL" id="BJZQ01000022">
    <property type="protein sequence ID" value="GEO90551.1"/>
    <property type="molecule type" value="Genomic_DNA"/>
</dbReference>
<evidence type="ECO:0000256" key="2">
    <source>
        <dbReference type="ARBA" id="ARBA00001966"/>
    </source>
</evidence>
<gene>
    <name evidence="12" type="primary">fadH</name>
    <name evidence="12" type="ORF">AFL01nite_28780</name>
</gene>
<evidence type="ECO:0000256" key="7">
    <source>
        <dbReference type="ARBA" id="ARBA00023002"/>
    </source>
</evidence>
<dbReference type="PANTHER" id="PTHR42917:SF2">
    <property type="entry name" value="2,4-DIENOYL-COA REDUCTASE [(2E)-ENOYL-COA-PRODUCING]"/>
    <property type="match status" value="1"/>
</dbReference>
<accession>A0A512HYM1</accession>
<comment type="caution">
    <text evidence="12">The sequence shown here is derived from an EMBL/GenBank/DDBJ whole genome shotgun (WGS) entry which is preliminary data.</text>
</comment>
<comment type="cofactor">
    <cofactor evidence="1">
        <name>FMN</name>
        <dbReference type="ChEBI" id="CHEBI:58210"/>
    </cofactor>
</comment>
<keyword evidence="7" id="KW-0560">Oxidoreductase</keyword>
<dbReference type="RefSeq" id="WP_146828605.1">
    <property type="nucleotide sequence ID" value="NZ_BAAAYQ010000001.1"/>
</dbReference>
<dbReference type="GO" id="GO:0010181">
    <property type="term" value="F:FMN binding"/>
    <property type="evidence" value="ECO:0007669"/>
    <property type="project" value="InterPro"/>
</dbReference>
<dbReference type="Pfam" id="PF07992">
    <property type="entry name" value="Pyr_redox_2"/>
    <property type="match status" value="1"/>
</dbReference>
<evidence type="ECO:0000256" key="9">
    <source>
        <dbReference type="ARBA" id="ARBA00023014"/>
    </source>
</evidence>
<dbReference type="Gene3D" id="3.50.50.60">
    <property type="entry name" value="FAD/NAD(P)-binding domain"/>
    <property type="match status" value="1"/>
</dbReference>
<evidence type="ECO:0000256" key="6">
    <source>
        <dbReference type="ARBA" id="ARBA00022723"/>
    </source>
</evidence>
<organism evidence="12 13">
    <name type="scientific">Aeromicrobium flavum</name>
    <dbReference type="NCBI Taxonomy" id="416568"/>
    <lineage>
        <taxon>Bacteria</taxon>
        <taxon>Bacillati</taxon>
        <taxon>Actinomycetota</taxon>
        <taxon>Actinomycetes</taxon>
        <taxon>Propionibacteriales</taxon>
        <taxon>Nocardioidaceae</taxon>
        <taxon>Aeromicrobium</taxon>
    </lineage>
</organism>
<dbReference type="GO" id="GO:0046872">
    <property type="term" value="F:metal ion binding"/>
    <property type="evidence" value="ECO:0007669"/>
    <property type="project" value="UniProtKB-KW"/>
</dbReference>
<dbReference type="InterPro" id="IPR036188">
    <property type="entry name" value="FAD/NAD-bd_sf"/>
</dbReference>
<evidence type="ECO:0000313" key="12">
    <source>
        <dbReference type="EMBL" id="GEO90551.1"/>
    </source>
</evidence>
<sequence>MSDYDHLLSPLDLGFTTLRNRVVMGSMHTGLEDHAKDLPKLAAYFAERAKGGVALSITGGFAPSWRGWLLPFGSEMSRRRHADQHRLVTDAVHEHDGKIALQVLHAGRYGYSPFKKGVSSVKSPITPFKVSPMSTREVDRTVTDFAKSAALAKRAGYDGVEIMGSEGYLINQFLAARTNTRTDAWGGSAEKRMRFPVEIVRRTRDLVGDDFIVQYRISLLDLVDNAQSWEETIALAKALETEGVTIFNTGIGWHEARIPTIVTSVPRGAFSWVTAKLRAEVSVPVVASNRINTPELAEEILARGDADLISMARPLLADPDFVNKAAENRADEINTCIACNQACLDHTFKNVRASCLLNPRAGHETELILLPTRAARRIAVVGAGPAGLAAAVELAGRGHRVELFEALSEIGGQFRLAMQIPGKEEFAETIRYYSVMLERRGVTVHLNRWASVDDLSGFDEVVLATGVEPRIPSIPGIDHPTVITYQQLIREQVPAGTRVAVLGAGGIGYDISEYLLHDPDETLEHWMQRWGVTDPEVERGGLATKVETTPKRAVTLLQRKTTTFGKDLGKTTGWVHRTTLKDSGVEFVGGVRYDRIDDEGLHITVGADSDSPQSRVIEADTIVLCTGQESVRDLVDPLEAAGVSVHVIGGADVAAELDAKRAIKQATELAARL</sequence>
<keyword evidence="6" id="KW-0479">Metal-binding</keyword>
<comment type="cofactor">
    <cofactor evidence="2">
        <name>[4Fe-4S] cluster</name>
        <dbReference type="ChEBI" id="CHEBI:49883"/>
    </cofactor>
</comment>
<dbReference type="Pfam" id="PF00724">
    <property type="entry name" value="Oxidored_FMN"/>
    <property type="match status" value="1"/>
</dbReference>